<dbReference type="CDD" id="cd01029">
    <property type="entry name" value="TOPRIM_primases"/>
    <property type="match status" value="1"/>
</dbReference>
<dbReference type="Gene3D" id="3.40.1360.10">
    <property type="match status" value="1"/>
</dbReference>
<dbReference type="SUPFAM" id="SSF56731">
    <property type="entry name" value="DNA primase core"/>
    <property type="match status" value="1"/>
</dbReference>
<dbReference type="OrthoDB" id="5323at10239"/>
<sequence>MEARLKRLTERYREDERAAASVVPPTPCVFDVDEWPSHAQVWLYKAGFSKPMIQKRGVYYHPPTDRVVLPLVEDGKLVYWQARGFSVDSAKYINPQVDRSKLVAKCGQGDLLVLTEDILSCWKVGEVTEAWSLMGVVLHPSALNRIVQDRRRVAVWLDPDKAGQEGMATIVRTLRLYSVDVTRIDSDKDPKLYTFKEIACHLNLPYCG</sequence>
<dbReference type="Proteomes" id="UP000225023">
    <property type="component" value="Segment"/>
</dbReference>
<dbReference type="EMBL" id="KX660669">
    <property type="protein sequence ID" value="APL99478.1"/>
    <property type="molecule type" value="Genomic_DNA"/>
</dbReference>
<gene>
    <name evidence="1" type="ORF">BB738_0200</name>
</gene>
<evidence type="ECO:0000313" key="1">
    <source>
        <dbReference type="EMBL" id="APL99478.1"/>
    </source>
</evidence>
<keyword evidence="2" id="KW-1185">Reference proteome</keyword>
<protein>
    <submittedName>
        <fullName evidence="1">Putative DNA primase</fullName>
    </submittedName>
</protein>
<organism evidence="1 2">
    <name type="scientific">Aquamicrobium phage P14</name>
    <dbReference type="NCBI Taxonomy" id="1927013"/>
    <lineage>
        <taxon>Viruses</taxon>
        <taxon>Duplodnaviria</taxon>
        <taxon>Heunggongvirae</taxon>
        <taxon>Uroviricota</taxon>
        <taxon>Caudoviricetes</taxon>
        <taxon>Autographivirales</taxon>
        <taxon>Autonotataviridae</taxon>
        <taxon>Aqualcavirus</taxon>
        <taxon>Aqualcavirus P14</taxon>
    </lineage>
</organism>
<dbReference type="Pfam" id="PF13155">
    <property type="entry name" value="Toprim_2"/>
    <property type="match status" value="1"/>
</dbReference>
<accession>A0A1L5C057</accession>
<reference evidence="2" key="1">
    <citation type="journal article" date="2017" name="Genes (Basel)">
        <title>Genome Analysis of a Novel Broad Host Range Proteobacteria Phage Isolated from a Bioreactor Treating Industrial Wastewater.</title>
        <authorList>
            <person name="de Leeuw M."/>
            <person name="Baron M."/>
            <person name="Brenner A."/>
            <person name="Kushmaro A."/>
        </authorList>
    </citation>
    <scope>NUCLEOTIDE SEQUENCE [LARGE SCALE GENOMIC DNA]</scope>
</reference>
<evidence type="ECO:0000313" key="2">
    <source>
        <dbReference type="Proteomes" id="UP000225023"/>
    </source>
</evidence>
<proteinExistence type="predicted"/>
<name>A0A1L5C057_9CAUD</name>
<dbReference type="InterPro" id="IPR034154">
    <property type="entry name" value="TOPRIM_DnaG/twinkle"/>
</dbReference>